<evidence type="ECO:0000256" key="5">
    <source>
        <dbReference type="ARBA" id="ARBA00023040"/>
    </source>
</evidence>
<keyword evidence="5 11" id="KW-0297">G-protein coupled receptor</keyword>
<dbReference type="GO" id="GO:0038036">
    <property type="term" value="F:sphingosine-1-phosphate receptor activity"/>
    <property type="evidence" value="ECO:0007669"/>
    <property type="project" value="InterPro"/>
</dbReference>
<feature type="domain" description="G-protein coupled receptors family 1 profile" evidence="14">
    <location>
        <begin position="155"/>
        <end position="398"/>
    </location>
</feature>
<evidence type="ECO:0000256" key="8">
    <source>
        <dbReference type="ARBA" id="ARBA00023180"/>
    </source>
</evidence>
<keyword evidence="9 11" id="KW-0807">Transducer</keyword>
<comment type="similarity">
    <text evidence="11">Belongs to the G-protein coupled receptor 1 family.</text>
</comment>
<dbReference type="PANTHER" id="PTHR22750">
    <property type="entry name" value="G-PROTEIN COUPLED RECEPTOR"/>
    <property type="match status" value="1"/>
</dbReference>
<feature type="transmembrane region" description="Helical" evidence="13">
    <location>
        <begin position="216"/>
        <end position="234"/>
    </location>
</feature>
<sequence length="537" mass="59099">MADEEEEQLDSTPRCDVIVTLTEKGPLVIFSTKPVPSDNHKGSPATLSPSETRASPPLPIFDINPLPPAMDVLASLSSSSSCPHLYHRPAHANATDVSNDSVVAVTTNAAATMSLIMQHYNHTGRLRNRSLLSNQSRVSVTGVVSLLISLFIILENLLVLVAVLSRIRHSRRWVYVCIANITLSDLLTGSAFVVNICMSGSKTFQLTPQLWLFREGLLFVALAASIFSLLLIAVERYTTMMGPLRQKSARKTYRIYMPVVVCWVLALVVGFLPLLGWNCVCNLDTCSTLLPLYSKSYVLFALLIFLIILLAIGVLYTAIYYHVCKNADSGLQRSHKRSLGLLKTVITIVGVFMLCWGPLFLLLLVDFFCVSRQCMLLLKAEWFICLAVLNSGLNPIIYTLGSIELRKAIAGLLCCCCVKAGLCHPDNFTSKETSSTSRDSLRNSFNKFVGLWGRDPGLWKTCSSGGERALTPAPTPTAPTPACHQGQRGRAEECSHFSPEEPNYTRPSPVRCGEDGLCKPRAALIERLEQRRARPPL</sequence>
<evidence type="ECO:0000256" key="10">
    <source>
        <dbReference type="PIRSR" id="PIRSR604061-50"/>
    </source>
</evidence>
<feature type="disulfide bond" evidence="10">
    <location>
        <begin position="369"/>
        <end position="374"/>
    </location>
</feature>
<evidence type="ECO:0000313" key="15">
    <source>
        <dbReference type="EMBL" id="KAK0152512.1"/>
    </source>
</evidence>
<keyword evidence="6 13" id="KW-0472">Membrane</keyword>
<keyword evidence="8" id="KW-0325">Glycoprotein</keyword>
<dbReference type="PROSITE" id="PS00237">
    <property type="entry name" value="G_PROTEIN_RECEP_F1_1"/>
    <property type="match status" value="1"/>
</dbReference>
<evidence type="ECO:0000256" key="6">
    <source>
        <dbReference type="ARBA" id="ARBA00023136"/>
    </source>
</evidence>
<evidence type="ECO:0000256" key="13">
    <source>
        <dbReference type="SAM" id="Phobius"/>
    </source>
</evidence>
<evidence type="ECO:0000256" key="1">
    <source>
        <dbReference type="ARBA" id="ARBA00004651"/>
    </source>
</evidence>
<reference evidence="15" key="1">
    <citation type="journal article" date="2023" name="Front. Mar. Sci.">
        <title>A new Merluccius polli reference genome to investigate the effects of global change in West African waters.</title>
        <authorList>
            <person name="Mateo J.L."/>
            <person name="Blanco-Fernandez C."/>
            <person name="Garcia-Vazquez E."/>
            <person name="Machado-Schiaffino G."/>
        </authorList>
    </citation>
    <scope>NUCLEOTIDE SEQUENCE</scope>
    <source>
        <strain evidence="15">C29</strain>
        <tissue evidence="15">Fin</tissue>
    </source>
</reference>
<dbReference type="PRINTS" id="PR01523">
    <property type="entry name" value="S1PRECEPTOR"/>
</dbReference>
<dbReference type="Pfam" id="PF00001">
    <property type="entry name" value="7tm_1"/>
    <property type="match status" value="1"/>
</dbReference>
<feature type="transmembrane region" description="Helical" evidence="13">
    <location>
        <begin position="255"/>
        <end position="277"/>
    </location>
</feature>
<dbReference type="GO" id="GO:0005886">
    <property type="term" value="C:plasma membrane"/>
    <property type="evidence" value="ECO:0007669"/>
    <property type="project" value="UniProtKB-SubCell"/>
</dbReference>
<evidence type="ECO:0000256" key="12">
    <source>
        <dbReference type="SAM" id="MobiDB-lite"/>
    </source>
</evidence>
<dbReference type="Gene3D" id="1.20.1070.10">
    <property type="entry name" value="Rhodopsin 7-helix transmembrane proteins"/>
    <property type="match status" value="1"/>
</dbReference>
<feature type="transmembrane region" description="Helical" evidence="13">
    <location>
        <begin position="344"/>
        <end position="368"/>
    </location>
</feature>
<name>A0AA47PAQ5_MERPO</name>
<protein>
    <submittedName>
        <fullName evidence="15">Sphingosine 1-phosphate receptor 3</fullName>
    </submittedName>
</protein>
<keyword evidence="7 11" id="KW-0675">Receptor</keyword>
<dbReference type="AlphaFoldDB" id="A0AA47PAQ5"/>
<evidence type="ECO:0000256" key="11">
    <source>
        <dbReference type="RuleBase" id="RU000688"/>
    </source>
</evidence>
<feature type="transmembrane region" description="Helical" evidence="13">
    <location>
        <begin position="138"/>
        <end position="161"/>
    </location>
</feature>
<dbReference type="Proteomes" id="UP001174136">
    <property type="component" value="Unassembled WGS sequence"/>
</dbReference>
<dbReference type="InterPro" id="IPR017452">
    <property type="entry name" value="GPCR_Rhodpsn_7TM"/>
</dbReference>
<evidence type="ECO:0000256" key="7">
    <source>
        <dbReference type="ARBA" id="ARBA00023170"/>
    </source>
</evidence>
<keyword evidence="2" id="KW-1003">Cell membrane</keyword>
<proteinExistence type="inferred from homology"/>
<evidence type="ECO:0000256" key="2">
    <source>
        <dbReference type="ARBA" id="ARBA00022475"/>
    </source>
</evidence>
<feature type="transmembrane region" description="Helical" evidence="13">
    <location>
        <begin position="297"/>
        <end position="323"/>
    </location>
</feature>
<comment type="caution">
    <text evidence="15">The sequence shown here is derived from an EMBL/GenBank/DDBJ whole genome shotgun (WGS) entry which is preliminary data.</text>
</comment>
<feature type="transmembrane region" description="Helical" evidence="13">
    <location>
        <begin position="173"/>
        <end position="196"/>
    </location>
</feature>
<evidence type="ECO:0000313" key="16">
    <source>
        <dbReference type="Proteomes" id="UP001174136"/>
    </source>
</evidence>
<dbReference type="InterPro" id="IPR000276">
    <property type="entry name" value="GPCR_Rhodpsn"/>
</dbReference>
<keyword evidence="4 13" id="KW-1133">Transmembrane helix</keyword>
<organism evidence="15 16">
    <name type="scientific">Merluccius polli</name>
    <name type="common">Benguela hake</name>
    <name type="synonym">Merluccius cadenati</name>
    <dbReference type="NCBI Taxonomy" id="89951"/>
    <lineage>
        <taxon>Eukaryota</taxon>
        <taxon>Metazoa</taxon>
        <taxon>Chordata</taxon>
        <taxon>Craniata</taxon>
        <taxon>Vertebrata</taxon>
        <taxon>Euteleostomi</taxon>
        <taxon>Actinopterygii</taxon>
        <taxon>Neopterygii</taxon>
        <taxon>Teleostei</taxon>
        <taxon>Neoteleostei</taxon>
        <taxon>Acanthomorphata</taxon>
        <taxon>Zeiogadaria</taxon>
        <taxon>Gadariae</taxon>
        <taxon>Gadiformes</taxon>
        <taxon>Gadoidei</taxon>
        <taxon>Merlucciidae</taxon>
        <taxon>Merluccius</taxon>
    </lineage>
</organism>
<dbReference type="SUPFAM" id="SSF81321">
    <property type="entry name" value="Family A G protein-coupled receptor-like"/>
    <property type="match status" value="1"/>
</dbReference>
<dbReference type="InterPro" id="IPR004061">
    <property type="entry name" value="S1P_rcpt"/>
</dbReference>
<dbReference type="PROSITE" id="PS50262">
    <property type="entry name" value="G_PROTEIN_RECEP_F1_2"/>
    <property type="match status" value="1"/>
</dbReference>
<keyword evidence="16" id="KW-1185">Reference proteome</keyword>
<keyword evidence="3 11" id="KW-0812">Transmembrane</keyword>
<keyword evidence="10" id="KW-1015">Disulfide bond</keyword>
<accession>A0AA47PAQ5</accession>
<dbReference type="EMBL" id="JAOPHQ010000969">
    <property type="protein sequence ID" value="KAK0152512.1"/>
    <property type="molecule type" value="Genomic_DNA"/>
</dbReference>
<feature type="region of interest" description="Disordered" evidence="12">
    <location>
        <begin position="30"/>
        <end position="56"/>
    </location>
</feature>
<evidence type="ECO:0000256" key="3">
    <source>
        <dbReference type="ARBA" id="ARBA00022692"/>
    </source>
</evidence>
<evidence type="ECO:0000256" key="4">
    <source>
        <dbReference type="ARBA" id="ARBA00022989"/>
    </source>
</evidence>
<evidence type="ECO:0000259" key="14">
    <source>
        <dbReference type="PROSITE" id="PS50262"/>
    </source>
</evidence>
<gene>
    <name evidence="15" type="primary">s1pr3</name>
    <name evidence="15" type="ORF">N1851_005967</name>
</gene>
<dbReference type="PRINTS" id="PR00237">
    <property type="entry name" value="GPCRRHODOPSN"/>
</dbReference>
<comment type="subcellular location">
    <subcellularLocation>
        <location evidence="1">Cell membrane</location>
        <topology evidence="1">Multi-pass membrane protein</topology>
    </subcellularLocation>
</comment>
<evidence type="ECO:0000256" key="9">
    <source>
        <dbReference type="ARBA" id="ARBA00023224"/>
    </source>
</evidence>
<feature type="disulfide bond" evidence="10">
    <location>
        <begin position="279"/>
        <end position="286"/>
    </location>
</feature>